<dbReference type="InterPro" id="IPR010982">
    <property type="entry name" value="Lambda_DNA-bd_dom_sf"/>
</dbReference>
<feature type="transmembrane region" description="Helical" evidence="2">
    <location>
        <begin position="237"/>
        <end position="258"/>
    </location>
</feature>
<dbReference type="Pfam" id="PF01381">
    <property type="entry name" value="HTH_3"/>
    <property type="match status" value="1"/>
</dbReference>
<dbReference type="SUPFAM" id="SSF47413">
    <property type="entry name" value="lambda repressor-like DNA-binding domains"/>
    <property type="match status" value="1"/>
</dbReference>
<feature type="transmembrane region" description="Helical" evidence="2">
    <location>
        <begin position="117"/>
        <end position="137"/>
    </location>
</feature>
<evidence type="ECO:0000313" key="4">
    <source>
        <dbReference type="EMBL" id="MFA9195415.1"/>
    </source>
</evidence>
<keyword evidence="2" id="KW-0472">Membrane</keyword>
<name>A0ABV4TMQ7_9FLAO</name>
<dbReference type="Proteomes" id="UP001574170">
    <property type="component" value="Unassembled WGS sequence"/>
</dbReference>
<dbReference type="PANTHER" id="PTHR46797:SF24">
    <property type="entry name" value="DNA-BINDING PHAGE PROTEIN"/>
    <property type="match status" value="1"/>
</dbReference>
<dbReference type="RefSeq" id="WP_373392601.1">
    <property type="nucleotide sequence ID" value="NZ_JBCFQJ010000025.1"/>
</dbReference>
<dbReference type="CDD" id="cd00093">
    <property type="entry name" value="HTH_XRE"/>
    <property type="match status" value="1"/>
</dbReference>
<dbReference type="SMART" id="SM00530">
    <property type="entry name" value="HTH_XRE"/>
    <property type="match status" value="1"/>
</dbReference>
<dbReference type="InterPro" id="IPR050807">
    <property type="entry name" value="TransReg_Diox_bact_type"/>
</dbReference>
<keyword evidence="2" id="KW-0812">Transmembrane</keyword>
<comment type="caution">
    <text evidence="4">The sequence shown here is derived from an EMBL/GenBank/DDBJ whole genome shotgun (WGS) entry which is preliminary data.</text>
</comment>
<protein>
    <submittedName>
        <fullName evidence="4">Helix-turn-helix domain-containing protein</fullName>
    </submittedName>
</protein>
<keyword evidence="5" id="KW-1185">Reference proteome</keyword>
<sequence>MENQNLAQGVKELRKRKALSQDELAKSAGLSLRTVQRVENGETIPTGETLKRIAAVLEVVPDELLGFTSEKEVPKIVLKTKHEYIHFFKDKLVFSKTPEINLVDDYRKSVTYVFKTLMVFFIIIPISAIFAIVFYNMQRMDLVLYSGSFGFAFLIMAIHTMFFSSGTPLININTITKIKFRKFFQNNIVEIYFVESGRVKGKGLVLEKNQIDAVMNCLQSDHLIEEKDINNNKRGTIFFLIIVMSPQLLNVLCSRFISNSKGAMYSWGIYFIFLSLFLIIKMIRNRRIPVNRNKHKAIIEIDNN</sequence>
<dbReference type="InterPro" id="IPR001387">
    <property type="entry name" value="Cro/C1-type_HTH"/>
</dbReference>
<feature type="transmembrane region" description="Helical" evidence="2">
    <location>
        <begin position="149"/>
        <end position="172"/>
    </location>
</feature>
<feature type="transmembrane region" description="Helical" evidence="2">
    <location>
        <begin position="264"/>
        <end position="283"/>
    </location>
</feature>
<dbReference type="PROSITE" id="PS50943">
    <property type="entry name" value="HTH_CROC1"/>
    <property type="match status" value="1"/>
</dbReference>
<evidence type="ECO:0000256" key="1">
    <source>
        <dbReference type="ARBA" id="ARBA00023125"/>
    </source>
</evidence>
<keyword evidence="2" id="KW-1133">Transmembrane helix</keyword>
<evidence type="ECO:0000313" key="5">
    <source>
        <dbReference type="Proteomes" id="UP001574170"/>
    </source>
</evidence>
<dbReference type="Gene3D" id="1.10.260.40">
    <property type="entry name" value="lambda repressor-like DNA-binding domains"/>
    <property type="match status" value="1"/>
</dbReference>
<evidence type="ECO:0000256" key="2">
    <source>
        <dbReference type="SAM" id="Phobius"/>
    </source>
</evidence>
<dbReference type="PANTHER" id="PTHR46797">
    <property type="entry name" value="HTH-TYPE TRANSCRIPTIONAL REGULATOR"/>
    <property type="match status" value="1"/>
</dbReference>
<accession>A0ABV4TMQ7</accession>
<organism evidence="4 5">
    <name type="scientific">Flavobacterium magnesitis</name>
    <dbReference type="NCBI Taxonomy" id="3138077"/>
    <lineage>
        <taxon>Bacteria</taxon>
        <taxon>Pseudomonadati</taxon>
        <taxon>Bacteroidota</taxon>
        <taxon>Flavobacteriia</taxon>
        <taxon>Flavobacteriales</taxon>
        <taxon>Flavobacteriaceae</taxon>
        <taxon>Flavobacterium</taxon>
    </lineage>
</organism>
<evidence type="ECO:0000259" key="3">
    <source>
        <dbReference type="PROSITE" id="PS50943"/>
    </source>
</evidence>
<reference evidence="4 5" key="1">
    <citation type="submission" date="2024-04" db="EMBL/GenBank/DDBJ databases">
        <title>New Clade of Flavobacterium.</title>
        <authorList>
            <person name="Matos L."/>
            <person name="Proenca D.N."/>
            <person name="Fransisco R.M."/>
            <person name="Chung A.P."/>
            <person name="Maccario L."/>
            <person name="Sorensen S.J."/>
            <person name="Morais P.V."/>
        </authorList>
    </citation>
    <scope>NUCLEOTIDE SEQUENCE [LARGE SCALE GENOMIC DNA]</scope>
    <source>
        <strain evidence="4 5">FBOR7N2.3</strain>
    </source>
</reference>
<keyword evidence="1" id="KW-0238">DNA-binding</keyword>
<feature type="domain" description="HTH cro/C1-type" evidence="3">
    <location>
        <begin position="10"/>
        <end position="64"/>
    </location>
</feature>
<proteinExistence type="predicted"/>
<dbReference type="EMBL" id="JBCFQK010000022">
    <property type="protein sequence ID" value="MFA9195415.1"/>
    <property type="molecule type" value="Genomic_DNA"/>
</dbReference>
<gene>
    <name evidence="4" type="ORF">AAGV33_13460</name>
</gene>